<keyword evidence="1" id="KW-0378">Hydrolase</keyword>
<accession>A0A0F7HGZ7</accession>
<dbReference type="SUPFAM" id="SSF51556">
    <property type="entry name" value="Metallo-dependent hydrolases"/>
    <property type="match status" value="1"/>
</dbReference>
<dbReference type="PANTHER" id="PTHR43135">
    <property type="entry name" value="ALPHA-D-RIBOSE 1-METHYLPHOSPHONATE 5-TRIPHOSPHATE DIPHOSPHATASE"/>
    <property type="match status" value="1"/>
</dbReference>
<dbReference type="RefSeq" id="WP_024485170.1">
    <property type="nucleotide sequence ID" value="NZ_CAMISF010000007.1"/>
</dbReference>
<dbReference type="Gene3D" id="3.20.20.140">
    <property type="entry name" value="Metal-dependent hydrolases"/>
    <property type="match status" value="1"/>
</dbReference>
<dbReference type="Pfam" id="PF01979">
    <property type="entry name" value="Amidohydro_1"/>
    <property type="match status" value="1"/>
</dbReference>
<dbReference type="InterPro" id="IPR051781">
    <property type="entry name" value="Metallo-dep_Hydrolase"/>
</dbReference>
<reference evidence="1" key="1">
    <citation type="submission" date="2019-05" db="EMBL/GenBank/DDBJ databases">
        <authorList>
            <consortium name="Pathogen Informatics"/>
        </authorList>
    </citation>
    <scope>NUCLEOTIDE SEQUENCE [LARGE SCALE GENOMIC DNA]</scope>
    <source>
        <strain evidence="1">NCTC12965</strain>
    </source>
</reference>
<dbReference type="InterPro" id="IPR006680">
    <property type="entry name" value="Amidohydro-rel"/>
</dbReference>
<dbReference type="AlphaFoldDB" id="A0A0F7HGZ7"/>
<dbReference type="InterPro" id="IPR057744">
    <property type="entry name" value="OTAase-like"/>
</dbReference>
<dbReference type="InterPro" id="IPR011059">
    <property type="entry name" value="Metal-dep_hydrolase_composite"/>
</dbReference>
<name>A0A0F7HGZ7_SERFO</name>
<protein>
    <submittedName>
        <fullName evidence="1">Putative chlorohydrolase/aminohydrolase</fullName>
    </submittedName>
</protein>
<proteinExistence type="predicted"/>
<dbReference type="PANTHER" id="PTHR43135:SF3">
    <property type="entry name" value="ALPHA-D-RIBOSE 1-METHYLPHOSPHONATE 5-TRIPHOSPHATE DIPHOSPHATASE"/>
    <property type="match status" value="1"/>
</dbReference>
<dbReference type="KEGG" id="sfw:WN53_24800"/>
<dbReference type="GO" id="GO:0016810">
    <property type="term" value="F:hydrolase activity, acting on carbon-nitrogen (but not peptide) bonds"/>
    <property type="evidence" value="ECO:0007669"/>
    <property type="project" value="InterPro"/>
</dbReference>
<dbReference type="SUPFAM" id="SSF51338">
    <property type="entry name" value="Composite domain of metallo-dependent hydrolases"/>
    <property type="match status" value="2"/>
</dbReference>
<gene>
    <name evidence="1" type="ORF">NCTC12965_04952</name>
</gene>
<dbReference type="CDD" id="cd01299">
    <property type="entry name" value="Met_dep_hydrolase_A"/>
    <property type="match status" value="1"/>
</dbReference>
<organism evidence="1">
    <name type="scientific">Serratia fonticola</name>
    <dbReference type="NCBI Taxonomy" id="47917"/>
    <lineage>
        <taxon>Bacteria</taxon>
        <taxon>Pseudomonadati</taxon>
        <taxon>Pseudomonadota</taxon>
        <taxon>Gammaproteobacteria</taxon>
        <taxon>Enterobacterales</taxon>
        <taxon>Yersiniaceae</taxon>
        <taxon>Serratia</taxon>
    </lineage>
</organism>
<evidence type="ECO:0000313" key="1">
    <source>
        <dbReference type="EMBL" id="VTR43409.1"/>
    </source>
</evidence>
<sequence>MQQNLMFQPACEHSEACLCHSPAFVRINTVLTRQAAKAPPITTATVAAAIPAGQSTHSNATASATQLKAFINVRIFDGVSDQLREGMQVIVEGNKIKSIEPADTPPPAEATIIDGKGGVLMPGLIDAHWHAIMARPSMMTAMTADFNYIQALAIAEAQATLLRGFTTVRDMGGPVFGLKRAIDEQITVGPRIYPSGAFISQTGGHGDFRMLSEVPRAPADSLSYIERVGITAIADGADQVLLRAREQLMRGASQIKFMAGGGVASLYDGIDVTEGSVPEIQAAVTAAENWGTYVTVHAYTARAVTMAIKGGVKCIEHGQLVDEQTVELMAQENLWWCLQPFLDDEDAVPMANPASRAKQLVMSAGTDNAYQLAKKHHIKTAWGTDTLFDARLATRQGAQLAKLIRWYTPLEILKMATSVNAELCALSGPRNPYPEKLGVIEAGALADMIIVDGDPLTDIQLLAQPEEAFQMIMKNGQIYKNTLENSAV</sequence>
<dbReference type="EMBL" id="CABEEZ010000108">
    <property type="protein sequence ID" value="VTR43409.1"/>
    <property type="molecule type" value="Genomic_DNA"/>
</dbReference>
<dbReference type="Gene3D" id="2.30.40.10">
    <property type="entry name" value="Urease, subunit C, domain 1"/>
    <property type="match status" value="1"/>
</dbReference>
<dbReference type="GeneID" id="30323405"/>
<dbReference type="STRING" id="47917.AV650_20480"/>
<dbReference type="InterPro" id="IPR032466">
    <property type="entry name" value="Metal_Hydrolase"/>
</dbReference>